<evidence type="ECO:0000256" key="6">
    <source>
        <dbReference type="ARBA" id="ARBA00035444"/>
    </source>
</evidence>
<proteinExistence type="inferred from homology"/>
<gene>
    <name evidence="7" type="ORF">Cadr_000012746</name>
</gene>
<evidence type="ECO:0000313" key="8">
    <source>
        <dbReference type="Proteomes" id="UP000299084"/>
    </source>
</evidence>
<dbReference type="Proteomes" id="UP000299084">
    <property type="component" value="Unassembled WGS sequence"/>
</dbReference>
<name>A0A5N4D8M5_CAMDR</name>
<comment type="caution">
    <text evidence="7">The sequence shown here is derived from an EMBL/GenBank/DDBJ whole genome shotgun (WGS) entry which is preliminary data.</text>
</comment>
<evidence type="ECO:0000256" key="3">
    <source>
        <dbReference type="ARBA" id="ARBA00022980"/>
    </source>
</evidence>
<dbReference type="GO" id="GO:0002181">
    <property type="term" value="P:cytoplasmic translation"/>
    <property type="evidence" value="ECO:0007669"/>
    <property type="project" value="TreeGrafter"/>
</dbReference>
<evidence type="ECO:0000256" key="1">
    <source>
        <dbReference type="ARBA" id="ARBA00002200"/>
    </source>
</evidence>
<evidence type="ECO:0000256" key="2">
    <source>
        <dbReference type="ARBA" id="ARBA00008889"/>
    </source>
</evidence>
<evidence type="ECO:0000256" key="5">
    <source>
        <dbReference type="ARBA" id="ARBA00035202"/>
    </source>
</evidence>
<dbReference type="PANTHER" id="PTHR45699:SF3">
    <property type="entry name" value="LARGE RIBOSOMAL SUBUNIT PROTEIN UL10"/>
    <property type="match status" value="1"/>
</dbReference>
<dbReference type="AlphaFoldDB" id="A0A5N4D8M5"/>
<protein>
    <recommendedName>
        <fullName evidence="5">Large ribosomal subunit protein uL10</fullName>
    </recommendedName>
    <alternativeName>
        <fullName evidence="6">60S acidic ribosomal protein P0</fullName>
    </alternativeName>
</protein>
<keyword evidence="3 7" id="KW-0689">Ribosomal protein</keyword>
<dbReference type="EMBL" id="JWIN03000014">
    <property type="protein sequence ID" value="KAB1267471.1"/>
    <property type="molecule type" value="Genomic_DNA"/>
</dbReference>
<comment type="similarity">
    <text evidence="2">Belongs to the universal ribosomal protein uL10 family.</text>
</comment>
<evidence type="ECO:0000313" key="7">
    <source>
        <dbReference type="EMBL" id="KAB1267471.1"/>
    </source>
</evidence>
<organism evidence="7 8">
    <name type="scientific">Camelus dromedarius</name>
    <name type="common">Dromedary</name>
    <name type="synonym">Arabian camel</name>
    <dbReference type="NCBI Taxonomy" id="9838"/>
    <lineage>
        <taxon>Eukaryota</taxon>
        <taxon>Metazoa</taxon>
        <taxon>Chordata</taxon>
        <taxon>Craniata</taxon>
        <taxon>Vertebrata</taxon>
        <taxon>Euteleostomi</taxon>
        <taxon>Mammalia</taxon>
        <taxon>Eutheria</taxon>
        <taxon>Laurasiatheria</taxon>
        <taxon>Artiodactyla</taxon>
        <taxon>Tylopoda</taxon>
        <taxon>Camelidae</taxon>
        <taxon>Camelus</taxon>
    </lineage>
</organism>
<dbReference type="Pfam" id="PF00428">
    <property type="entry name" value="Ribosomal_60s"/>
    <property type="match status" value="1"/>
</dbReference>
<dbReference type="GO" id="GO:0022625">
    <property type="term" value="C:cytosolic large ribosomal subunit"/>
    <property type="evidence" value="ECO:0007669"/>
    <property type="project" value="TreeGrafter"/>
</dbReference>
<dbReference type="GO" id="GO:0000027">
    <property type="term" value="P:ribosomal large subunit assembly"/>
    <property type="evidence" value="ECO:0007669"/>
    <property type="project" value="TreeGrafter"/>
</dbReference>
<dbReference type="GO" id="GO:0070180">
    <property type="term" value="F:large ribosomal subunit rRNA binding"/>
    <property type="evidence" value="ECO:0007669"/>
    <property type="project" value="TreeGrafter"/>
</dbReference>
<sequence length="94" mass="10046">MLPVQVCRLVTQNVASMPYFIISGYKRVLAFSVENDYTFPLTEKVKAFLADPSAFVAAATVDATTTAAPTATAAAPTKAEAKEGVRRGYGIWSL</sequence>
<comment type="function">
    <text evidence="1">Ribosomal protein P0 is the functional equivalent of E.coli protein L10.</text>
</comment>
<dbReference type="GO" id="GO:0003735">
    <property type="term" value="F:structural constituent of ribosome"/>
    <property type="evidence" value="ECO:0007669"/>
    <property type="project" value="TreeGrafter"/>
</dbReference>
<reference evidence="7 8" key="1">
    <citation type="journal article" date="2019" name="Mol. Ecol. Resour.">
        <title>Improving Illumina assemblies with Hi-C and long reads: an example with the North African dromedary.</title>
        <authorList>
            <person name="Elbers J.P."/>
            <person name="Rogers M.F."/>
            <person name="Perelman P.L."/>
            <person name="Proskuryakova A.A."/>
            <person name="Serdyukova N.A."/>
            <person name="Johnson W.E."/>
            <person name="Horin P."/>
            <person name="Corander J."/>
            <person name="Murphy D."/>
            <person name="Burger P.A."/>
        </authorList>
    </citation>
    <scope>NUCLEOTIDE SEQUENCE [LARGE SCALE GENOMIC DNA]</scope>
    <source>
        <strain evidence="7">Drom800</strain>
        <tissue evidence="7">Blood</tissue>
    </source>
</reference>
<evidence type="ECO:0000256" key="4">
    <source>
        <dbReference type="ARBA" id="ARBA00023274"/>
    </source>
</evidence>
<dbReference type="PANTHER" id="PTHR45699">
    <property type="entry name" value="60S ACIDIC RIBOSOMAL PROTEIN P0"/>
    <property type="match status" value="1"/>
</dbReference>
<keyword evidence="8" id="KW-1185">Reference proteome</keyword>
<keyword evidence="4" id="KW-0687">Ribonucleoprotein</keyword>
<accession>A0A5N4D8M5</accession>
<dbReference type="InterPro" id="IPR050323">
    <property type="entry name" value="Ribosomal_protein_uL10"/>
</dbReference>